<dbReference type="InterPro" id="IPR044859">
    <property type="entry name" value="Allene_oxi_cyc_Dirigent"/>
</dbReference>
<comment type="subunit">
    <text evidence="2 4">Homodimer.</text>
</comment>
<organism evidence="5 6">
    <name type="scientific">Panicum virgatum</name>
    <name type="common">Blackwell switchgrass</name>
    <dbReference type="NCBI Taxonomy" id="38727"/>
    <lineage>
        <taxon>Eukaryota</taxon>
        <taxon>Viridiplantae</taxon>
        <taxon>Streptophyta</taxon>
        <taxon>Embryophyta</taxon>
        <taxon>Tracheophyta</taxon>
        <taxon>Spermatophyta</taxon>
        <taxon>Magnoliopsida</taxon>
        <taxon>Liliopsida</taxon>
        <taxon>Poales</taxon>
        <taxon>Poaceae</taxon>
        <taxon>PACMAD clade</taxon>
        <taxon>Panicoideae</taxon>
        <taxon>Panicodae</taxon>
        <taxon>Paniceae</taxon>
        <taxon>Panicinae</taxon>
        <taxon>Panicum</taxon>
        <taxon>Panicum sect. Hiantes</taxon>
    </lineage>
</organism>
<comment type="similarity">
    <text evidence="1 4">Belongs to the plant dirigent protein family.</text>
</comment>
<evidence type="ECO:0000313" key="5">
    <source>
        <dbReference type="EMBL" id="KAG2534389.1"/>
    </source>
</evidence>
<dbReference type="Pfam" id="PF03018">
    <property type="entry name" value="Dirigent"/>
    <property type="match status" value="1"/>
</dbReference>
<keyword evidence="4" id="KW-0052">Apoplast</keyword>
<accession>A0A8T0MGJ9</accession>
<evidence type="ECO:0000256" key="2">
    <source>
        <dbReference type="ARBA" id="ARBA00011738"/>
    </source>
</evidence>
<evidence type="ECO:0000313" key="6">
    <source>
        <dbReference type="Proteomes" id="UP000823388"/>
    </source>
</evidence>
<feature type="signal peptide" evidence="4">
    <location>
        <begin position="1"/>
        <end position="19"/>
    </location>
</feature>
<reference evidence="5" key="1">
    <citation type="submission" date="2020-05" db="EMBL/GenBank/DDBJ databases">
        <title>WGS assembly of Panicum virgatum.</title>
        <authorList>
            <person name="Lovell J.T."/>
            <person name="Jenkins J."/>
            <person name="Shu S."/>
            <person name="Juenger T.E."/>
            <person name="Schmutz J."/>
        </authorList>
    </citation>
    <scope>NUCLEOTIDE SEQUENCE</scope>
    <source>
        <strain evidence="5">AP13</strain>
    </source>
</reference>
<keyword evidence="3 4" id="KW-0964">Secreted</keyword>
<protein>
    <recommendedName>
        <fullName evidence="4">Dirigent protein</fullName>
    </recommendedName>
</protein>
<comment type="function">
    <text evidence="4">Dirigent proteins impart stereoselectivity on the phenoxy radical-coupling reaction, yielding optically active lignans from two molecules of coniferyl alcohol in the biosynthesis of lignans, flavonolignans, and alkaloids and thus plays a central role in plant secondary metabolism.</text>
</comment>
<dbReference type="GO" id="GO:0009699">
    <property type="term" value="P:phenylpropanoid biosynthetic process"/>
    <property type="evidence" value="ECO:0007669"/>
    <property type="project" value="UniProtKB-ARBA"/>
</dbReference>
<dbReference type="PANTHER" id="PTHR21495">
    <property type="entry name" value="NUCLEOPORIN-RELATED"/>
    <property type="match status" value="1"/>
</dbReference>
<dbReference type="EMBL" id="CM029054">
    <property type="protein sequence ID" value="KAG2534389.1"/>
    <property type="molecule type" value="Genomic_DNA"/>
</dbReference>
<dbReference type="Gene3D" id="2.40.480.10">
    <property type="entry name" value="Allene oxide cyclase-like"/>
    <property type="match status" value="1"/>
</dbReference>
<keyword evidence="4" id="KW-0732">Signal</keyword>
<feature type="chain" id="PRO_5035961768" description="Dirigent protein" evidence="4">
    <location>
        <begin position="20"/>
        <end position="188"/>
    </location>
</feature>
<name>A0A8T0MGJ9_PANVG</name>
<dbReference type="GO" id="GO:0048046">
    <property type="term" value="C:apoplast"/>
    <property type="evidence" value="ECO:0007669"/>
    <property type="project" value="UniProtKB-SubCell"/>
</dbReference>
<evidence type="ECO:0000256" key="1">
    <source>
        <dbReference type="ARBA" id="ARBA00010746"/>
    </source>
</evidence>
<comment type="caution">
    <text evidence="5">The sequence shown here is derived from an EMBL/GenBank/DDBJ whole genome shotgun (WGS) entry which is preliminary data.</text>
</comment>
<keyword evidence="6" id="KW-1185">Reference proteome</keyword>
<evidence type="ECO:0000256" key="3">
    <source>
        <dbReference type="ARBA" id="ARBA00022525"/>
    </source>
</evidence>
<sequence>MRTLSPLLLLATLLLGAAASLQSAADTTDLLLGPAKTTHLHFFLHDTLSGKDPSAVLVARGGSRTPKPDDPVPFGSLYATDDVLTEGPQRESKVVGNAQGLYISSGRAQLSLVLGMDFELTDGPFNGSAFVVYSRNTVVEHPVGRELAIVGGRGKFRMARGYALLRTHYLDNNNGDAIIEYNVTLHHH</sequence>
<proteinExistence type="inferred from homology"/>
<evidence type="ECO:0000256" key="4">
    <source>
        <dbReference type="RuleBase" id="RU363099"/>
    </source>
</evidence>
<dbReference type="AlphaFoldDB" id="A0A8T0MGJ9"/>
<gene>
    <name evidence="5" type="ORF">PVAP13_9NG063071</name>
</gene>
<dbReference type="Proteomes" id="UP000823388">
    <property type="component" value="Chromosome 9N"/>
</dbReference>
<dbReference type="InterPro" id="IPR004265">
    <property type="entry name" value="Dirigent"/>
</dbReference>
<comment type="subcellular location">
    <subcellularLocation>
        <location evidence="4">Secreted</location>
        <location evidence="4">Extracellular space</location>
        <location evidence="4">Apoplast</location>
    </subcellularLocation>
</comment>